<feature type="chain" id="PRO_5045378895" evidence="1">
    <location>
        <begin position="20"/>
        <end position="209"/>
    </location>
</feature>
<keyword evidence="1" id="KW-0732">Signal</keyword>
<reference evidence="3" key="1">
    <citation type="journal article" date="2019" name="Int. J. Syst. Evol. Microbiol.">
        <title>The Global Catalogue of Microorganisms (GCM) 10K type strain sequencing project: providing services to taxonomists for standard genome sequencing and annotation.</title>
        <authorList>
            <consortium name="The Broad Institute Genomics Platform"/>
            <consortium name="The Broad Institute Genome Sequencing Center for Infectious Disease"/>
            <person name="Wu L."/>
            <person name="Ma J."/>
        </authorList>
    </citation>
    <scope>NUCLEOTIDE SEQUENCE [LARGE SCALE GENOMIC DNA]</scope>
    <source>
        <strain evidence="3">CGMCC 1.12750</strain>
    </source>
</reference>
<evidence type="ECO:0000256" key="1">
    <source>
        <dbReference type="SAM" id="SignalP"/>
    </source>
</evidence>
<evidence type="ECO:0000313" key="2">
    <source>
        <dbReference type="EMBL" id="MFC7702706.1"/>
    </source>
</evidence>
<dbReference type="RefSeq" id="WP_377397575.1">
    <property type="nucleotide sequence ID" value="NZ_JBHTFQ010000001.1"/>
</dbReference>
<keyword evidence="3" id="KW-1185">Reference proteome</keyword>
<gene>
    <name evidence="2" type="ORF">ACFQXB_00675</name>
</gene>
<protein>
    <submittedName>
        <fullName evidence="2">Uncharacterized protein</fullName>
    </submittedName>
</protein>
<feature type="signal peptide" evidence="1">
    <location>
        <begin position="1"/>
        <end position="19"/>
    </location>
</feature>
<evidence type="ECO:0000313" key="3">
    <source>
        <dbReference type="Proteomes" id="UP001596516"/>
    </source>
</evidence>
<dbReference type="EMBL" id="JBHTFQ010000001">
    <property type="protein sequence ID" value="MFC7702706.1"/>
    <property type="molecule type" value="Genomic_DNA"/>
</dbReference>
<name>A0ABW2UFE2_9RHOB</name>
<organism evidence="2 3">
    <name type="scientific">Plastorhodobacter daqingensis</name>
    <dbReference type="NCBI Taxonomy" id="1387281"/>
    <lineage>
        <taxon>Bacteria</taxon>
        <taxon>Pseudomonadati</taxon>
        <taxon>Pseudomonadota</taxon>
        <taxon>Alphaproteobacteria</taxon>
        <taxon>Rhodobacterales</taxon>
        <taxon>Paracoccaceae</taxon>
        <taxon>Plastorhodobacter</taxon>
    </lineage>
</organism>
<dbReference type="Proteomes" id="UP001596516">
    <property type="component" value="Unassembled WGS sequence"/>
</dbReference>
<sequence length="209" mass="21873">MRAVIFAAGLLGSSTVLWADCPASLVLEPAPDGMIALDLHWPCRAGERAVVTHEGLTFAGLLDEEGVLSLDVPALGTGAVGVLMPDGARLLTEVDTPVESFNAEWFVLQWQGGDDLRLEAEGVAPLLLGDADAPWPMLAAVVPIPSGDPDLRAVAPVTRTTCGTEVLAETVQVRDGVLLRRDLTIAMPGCDAIGQGVVVPGLLDRPRLN</sequence>
<comment type="caution">
    <text evidence="2">The sequence shown here is derived from an EMBL/GenBank/DDBJ whole genome shotgun (WGS) entry which is preliminary data.</text>
</comment>
<proteinExistence type="predicted"/>
<accession>A0ABW2UFE2</accession>